<dbReference type="InterPro" id="IPR036420">
    <property type="entry name" value="BRCT_dom_sf"/>
</dbReference>
<feature type="domain" description="BRCT" evidence="3">
    <location>
        <begin position="135"/>
        <end position="216"/>
    </location>
</feature>
<feature type="compositionally biased region" description="Polar residues" evidence="2">
    <location>
        <begin position="592"/>
        <end position="604"/>
    </location>
</feature>
<dbReference type="EMBL" id="OZ004256">
    <property type="protein sequence ID" value="CAK7905473.1"/>
    <property type="molecule type" value="Genomic_DNA"/>
</dbReference>
<feature type="domain" description="BRCT" evidence="3">
    <location>
        <begin position="3"/>
        <end position="100"/>
    </location>
</feature>
<organism evidence="4 5">
    <name type="scientific">[Candida] anglica</name>
    <dbReference type="NCBI Taxonomy" id="148631"/>
    <lineage>
        <taxon>Eukaryota</taxon>
        <taxon>Fungi</taxon>
        <taxon>Dikarya</taxon>
        <taxon>Ascomycota</taxon>
        <taxon>Saccharomycotina</taxon>
        <taxon>Pichiomycetes</taxon>
        <taxon>Debaryomycetaceae</taxon>
        <taxon>Kurtzmaniella</taxon>
    </lineage>
</organism>
<dbReference type="SUPFAM" id="SSF52113">
    <property type="entry name" value="BRCT domain"/>
    <property type="match status" value="4"/>
</dbReference>
<feature type="domain" description="BRCT" evidence="3">
    <location>
        <begin position="327"/>
        <end position="411"/>
    </location>
</feature>
<evidence type="ECO:0000256" key="1">
    <source>
        <dbReference type="ARBA" id="ARBA00022737"/>
    </source>
</evidence>
<evidence type="ECO:0000259" key="3">
    <source>
        <dbReference type="PROSITE" id="PS50172"/>
    </source>
</evidence>
<dbReference type="PANTHER" id="PTHR13561">
    <property type="entry name" value="DNA REPLICATION REGULATOR DPB11-RELATED"/>
    <property type="match status" value="1"/>
</dbReference>
<feature type="region of interest" description="Disordered" evidence="2">
    <location>
        <begin position="591"/>
        <end position="644"/>
    </location>
</feature>
<feature type="compositionally biased region" description="Polar residues" evidence="2">
    <location>
        <begin position="272"/>
        <end position="285"/>
    </location>
</feature>
<dbReference type="SMART" id="SM00292">
    <property type="entry name" value="BRCT"/>
    <property type="match status" value="4"/>
</dbReference>
<dbReference type="Gene3D" id="3.40.50.10190">
    <property type="entry name" value="BRCT domain"/>
    <property type="match status" value="4"/>
</dbReference>
<evidence type="ECO:0000313" key="4">
    <source>
        <dbReference type="EMBL" id="CAK7905473.1"/>
    </source>
</evidence>
<dbReference type="Pfam" id="PF00533">
    <property type="entry name" value="BRCT"/>
    <property type="match status" value="4"/>
</dbReference>
<keyword evidence="5" id="KW-1185">Reference proteome</keyword>
<keyword evidence="1" id="KW-0677">Repeat</keyword>
<dbReference type="Proteomes" id="UP001497600">
    <property type="component" value="Chromosome D"/>
</dbReference>
<dbReference type="CDD" id="cd00027">
    <property type="entry name" value="BRCT"/>
    <property type="match status" value="1"/>
</dbReference>
<gene>
    <name evidence="4" type="primary">DPB11</name>
    <name evidence="4" type="ORF">CAAN4_D14224</name>
</gene>
<name>A0ABP0EBP1_9ASCO</name>
<evidence type="ECO:0000313" key="5">
    <source>
        <dbReference type="Proteomes" id="UP001497600"/>
    </source>
</evidence>
<evidence type="ECO:0000256" key="2">
    <source>
        <dbReference type="SAM" id="MobiDB-lite"/>
    </source>
</evidence>
<accession>A0ABP0EBP1</accession>
<reference evidence="4 5" key="1">
    <citation type="submission" date="2024-01" db="EMBL/GenBank/DDBJ databases">
        <authorList>
            <consortium name="Genoscope - CEA"/>
            <person name="William W."/>
        </authorList>
    </citation>
    <scope>NUCLEOTIDE SEQUENCE [LARGE SCALE GENOMIC DNA]</scope>
    <source>
        <strain evidence="4 5">29B2s-10</strain>
    </source>
</reference>
<proteinExistence type="predicted"/>
<dbReference type="InterPro" id="IPR001357">
    <property type="entry name" value="BRCT_dom"/>
</dbReference>
<protein>
    <submittedName>
        <fullName evidence="4">DNA replication regulator Dpb11p</fullName>
    </submittedName>
</protein>
<feature type="compositionally biased region" description="Acidic residues" evidence="2">
    <location>
        <begin position="296"/>
        <end position="311"/>
    </location>
</feature>
<feature type="region of interest" description="Disordered" evidence="2">
    <location>
        <begin position="272"/>
        <end position="321"/>
    </location>
</feature>
<sequence>MDASNKPFKGMAFCCTSIPSTLREEISQKLTSMGGTHYSDLMSDVNYLVVGDRKTDKYNYCVKHRHDVKFLRPESIQTVYELWLKGEESHDLLDINNYLLPVFSGLVVCMSRVEFKNKPLHERIFQESFRRDGTIQATSLSHLEIYESQALAKYIEANGGRVTDSLTISNSCVITTERKGKRFSKAIEWNIPVVHPIWVYDSLLRMAALKLEDYTLEDQQPYNQGCMVWDQVRQGPKAMKRSTIPVGADVAHKAKLNSSVAPKSERPLLSRTPSVWNSIMTTNHAPSKKRSHDENLWEENEDDENDDDNEELGQYNNNNENPNTISKSKLIFLGLNFLIIGFSLSQKNVLEKVIESNGGETTELNDTSITHIVIPAASGCESSAVLKMLPTPIKQRINSTEIEVVTEWFVERSVYYEKCVLDNWGKPLRGLLSLTKSSTLPSRKLKICITGFTGIELLHIQKLINYMGFQFCESLTSDRDLVIVNVNLFRETISKKSPKLLEYTYQDVIDCPVYSTGVSFVSSRNKINAAKNWEIPILSIAYLWETLILSAPTKSLIMPDILDLKWCIFVPRGYNKTTTLIDYMRSMEAINQEEQPSRTPTKESGSLPRLPSPRKGSTQKFGRLAGRSPQKIIPPIQPHQDQDITLEEDEFTVGYASEQVELPKKKRRTRK</sequence>
<dbReference type="PROSITE" id="PS50172">
    <property type="entry name" value="BRCT"/>
    <property type="match status" value="3"/>
</dbReference>
<dbReference type="PANTHER" id="PTHR13561:SF20">
    <property type="entry name" value="DNA TOPOISOMERASE 2-BINDING PROTEIN 1"/>
    <property type="match status" value="1"/>
</dbReference>